<dbReference type="EMBL" id="CAHIKZ030005594">
    <property type="protein sequence ID" value="CAE1330938.1"/>
    <property type="molecule type" value="Genomic_DNA"/>
</dbReference>
<feature type="transmembrane region" description="Helical" evidence="1">
    <location>
        <begin position="107"/>
        <end position="127"/>
    </location>
</feature>
<proteinExistence type="predicted"/>
<accession>A0A812EVF8</accession>
<evidence type="ECO:0000256" key="1">
    <source>
        <dbReference type="SAM" id="Phobius"/>
    </source>
</evidence>
<comment type="caution">
    <text evidence="2">The sequence shown here is derived from an EMBL/GenBank/DDBJ whole genome shotgun (WGS) entry which is preliminary data.</text>
</comment>
<sequence>MLKALCNSICALSIIIFLSLSLSPLLPVSLLIDLSICQSLFQSFFLFLSLVFLIHFPFSQCLFCEFCHSLSQSFCYSFSLFFAMRALSLSLCLSANNSVSASLSMSLSFTFSLFLSLFIISSLYLSVSLSFGNFISQYLLLVLSLPLYLSLSLILILSFSVIFLSVISSLHHQFFLFNCSVSLTFNNLLFVFLAIFIKCIHGVDISLKNPEDGYFLKFRQHGPQTQQESLIITESTGELPVVQAQLGPFFSVKPIPRHLLDTSIYNGSNILDRFTLDSQDISVHLVSQKVTPESPKVQILIHAGVSTRETLANAKLNKQTQISGFHTWQNWCGQLFVQHFDQEVSGACILSDKYNGCVAGVQIPEEWWGSNDTVVHLYYRVTPISNNLECASTSNSIVPNKSSSNISVDEKRYLTTMPLLLDEEEFKDLKDKHVVISVPTGTYRPGAHFYVPIKLEANSDLQVFAMR</sequence>
<dbReference type="PANTHER" id="PTHR13388:SF11">
    <property type="entry name" value="DETONATOR, ISOFORM E"/>
    <property type="match status" value="1"/>
</dbReference>
<evidence type="ECO:0000313" key="3">
    <source>
        <dbReference type="Proteomes" id="UP000597762"/>
    </source>
</evidence>
<evidence type="ECO:0000313" key="2">
    <source>
        <dbReference type="EMBL" id="CAE1330938.1"/>
    </source>
</evidence>
<dbReference type="Proteomes" id="UP000597762">
    <property type="component" value="Unassembled WGS sequence"/>
</dbReference>
<dbReference type="InterPro" id="IPR026307">
    <property type="entry name" value="TMEM132"/>
</dbReference>
<keyword evidence="3" id="KW-1185">Reference proteome</keyword>
<feature type="transmembrane region" description="Helical" evidence="1">
    <location>
        <begin position="39"/>
        <end position="58"/>
    </location>
</feature>
<feature type="transmembrane region" description="Helical" evidence="1">
    <location>
        <begin position="78"/>
        <end position="95"/>
    </location>
</feature>
<feature type="transmembrane region" description="Helical" evidence="1">
    <location>
        <begin position="147"/>
        <end position="167"/>
    </location>
</feature>
<dbReference type="OrthoDB" id="10026202at2759"/>
<dbReference type="AlphaFoldDB" id="A0A812EVF8"/>
<reference evidence="2" key="1">
    <citation type="submission" date="2021-01" db="EMBL/GenBank/DDBJ databases">
        <authorList>
            <person name="Li R."/>
            <person name="Bekaert M."/>
        </authorList>
    </citation>
    <scope>NUCLEOTIDE SEQUENCE</scope>
    <source>
        <strain evidence="2">Farmed</strain>
    </source>
</reference>
<name>A0A812EVF8_ACAPH</name>
<feature type="transmembrane region" description="Helical" evidence="1">
    <location>
        <begin position="174"/>
        <end position="197"/>
    </location>
</feature>
<feature type="transmembrane region" description="Helical" evidence="1">
    <location>
        <begin position="12"/>
        <end position="32"/>
    </location>
</feature>
<keyword evidence="1" id="KW-0472">Membrane</keyword>
<protein>
    <submittedName>
        <fullName evidence="2">Uncharacterized protein</fullName>
    </submittedName>
</protein>
<organism evidence="2 3">
    <name type="scientific">Acanthosepion pharaonis</name>
    <name type="common">Pharaoh cuttlefish</name>
    <name type="synonym">Sepia pharaonis</name>
    <dbReference type="NCBI Taxonomy" id="158019"/>
    <lineage>
        <taxon>Eukaryota</taxon>
        <taxon>Metazoa</taxon>
        <taxon>Spiralia</taxon>
        <taxon>Lophotrochozoa</taxon>
        <taxon>Mollusca</taxon>
        <taxon>Cephalopoda</taxon>
        <taxon>Coleoidea</taxon>
        <taxon>Decapodiformes</taxon>
        <taxon>Sepiida</taxon>
        <taxon>Sepiina</taxon>
        <taxon>Sepiidae</taxon>
        <taxon>Acanthosepion</taxon>
    </lineage>
</organism>
<keyword evidence="1" id="KW-0812">Transmembrane</keyword>
<keyword evidence="1" id="KW-1133">Transmembrane helix</keyword>
<gene>
    <name evidence="2" type="ORF">SPHA_80212</name>
</gene>
<dbReference type="PANTHER" id="PTHR13388">
    <property type="entry name" value="DETONATOR, ISOFORM E"/>
    <property type="match status" value="1"/>
</dbReference>